<feature type="transmembrane region" description="Helical" evidence="4">
    <location>
        <begin position="52"/>
        <end position="73"/>
    </location>
</feature>
<dbReference type="PANTHER" id="PTHR24652">
    <property type="entry name" value="LOW-DENSITY LIPOPROTEIN RECEPTOR CLASS A DOMAIN-CONTAINING PROTEIN 2"/>
    <property type="match status" value="1"/>
</dbReference>
<comment type="caution">
    <text evidence="2">Lacks conserved residue(s) required for the propagation of feature annotation.</text>
</comment>
<protein>
    <submittedName>
        <fullName evidence="6">Uncharacterized protein LOC101849351</fullName>
    </submittedName>
</protein>
<evidence type="ECO:0000256" key="4">
    <source>
        <dbReference type="SAM" id="Phobius"/>
    </source>
</evidence>
<dbReference type="SUPFAM" id="SSF57424">
    <property type="entry name" value="LDL receptor-like module"/>
    <property type="match status" value="1"/>
</dbReference>
<organism evidence="5 6">
    <name type="scientific">Aplysia californica</name>
    <name type="common">California sea hare</name>
    <dbReference type="NCBI Taxonomy" id="6500"/>
    <lineage>
        <taxon>Eukaryota</taxon>
        <taxon>Metazoa</taxon>
        <taxon>Spiralia</taxon>
        <taxon>Lophotrochozoa</taxon>
        <taxon>Mollusca</taxon>
        <taxon>Gastropoda</taxon>
        <taxon>Heterobranchia</taxon>
        <taxon>Euthyneura</taxon>
        <taxon>Tectipleura</taxon>
        <taxon>Aplysiida</taxon>
        <taxon>Aplysioidea</taxon>
        <taxon>Aplysiidae</taxon>
        <taxon>Aplysia</taxon>
    </lineage>
</organism>
<feature type="non-terminal residue" evidence="6">
    <location>
        <position position="1"/>
    </location>
</feature>
<dbReference type="CDD" id="cd00112">
    <property type="entry name" value="LDLa"/>
    <property type="match status" value="1"/>
</dbReference>
<evidence type="ECO:0000256" key="3">
    <source>
        <dbReference type="SAM" id="MobiDB-lite"/>
    </source>
</evidence>
<accession>A0ABM0JEX5</accession>
<feature type="compositionally biased region" description="Polar residues" evidence="3">
    <location>
        <begin position="165"/>
        <end position="178"/>
    </location>
</feature>
<keyword evidence="4" id="KW-0472">Membrane</keyword>
<dbReference type="Gene3D" id="4.10.400.10">
    <property type="entry name" value="Low-density Lipoprotein Receptor"/>
    <property type="match status" value="1"/>
</dbReference>
<dbReference type="InterPro" id="IPR036055">
    <property type="entry name" value="LDL_receptor-like_sf"/>
</dbReference>
<keyword evidence="1 2" id="KW-1015">Disulfide bond</keyword>
<dbReference type="GeneID" id="101849351"/>
<feature type="compositionally biased region" description="Low complexity" evidence="3">
    <location>
        <begin position="179"/>
        <end position="194"/>
    </location>
</feature>
<dbReference type="InterPro" id="IPR042333">
    <property type="entry name" value="LRAD2/Mig-13-like"/>
</dbReference>
<dbReference type="Proteomes" id="UP000694888">
    <property type="component" value="Unplaced"/>
</dbReference>
<evidence type="ECO:0000256" key="1">
    <source>
        <dbReference type="ARBA" id="ARBA00023157"/>
    </source>
</evidence>
<gene>
    <name evidence="6" type="primary">LOC101849351</name>
</gene>
<evidence type="ECO:0000313" key="6">
    <source>
        <dbReference type="RefSeq" id="XP_005092155.2"/>
    </source>
</evidence>
<evidence type="ECO:0000313" key="5">
    <source>
        <dbReference type="Proteomes" id="UP000694888"/>
    </source>
</evidence>
<reference evidence="6" key="1">
    <citation type="submission" date="2025-08" db="UniProtKB">
        <authorList>
            <consortium name="RefSeq"/>
        </authorList>
    </citation>
    <scope>IDENTIFICATION</scope>
</reference>
<dbReference type="InterPro" id="IPR002172">
    <property type="entry name" value="LDrepeatLR_classA_rpt"/>
</dbReference>
<dbReference type="RefSeq" id="XP_005092155.2">
    <property type="nucleotide sequence ID" value="XM_005092098.3"/>
</dbReference>
<feature type="region of interest" description="Disordered" evidence="3">
    <location>
        <begin position="162"/>
        <end position="210"/>
    </location>
</feature>
<evidence type="ECO:0000256" key="2">
    <source>
        <dbReference type="PROSITE-ProRule" id="PRU00124"/>
    </source>
</evidence>
<keyword evidence="4" id="KW-0812">Transmembrane</keyword>
<sequence>CDNKVCVEESLLCDGIDNCGDYSDEAASGRARCKEECRFICKFLSLGVTASIFISVGSIVIVVSCVVAVVCCCRRFFCRKSQEHSNNTSGGSVITTATTVVANGTSHAAGGTVGSSSYSGSRAPSAFSNHAYSHQGYYPMQPVYPTPHGSVYSYAKDPYAPPGSAYSSQQSQHRSYTPTSSKSGKSNRSNNSTSVTYSQGTEKVSLPINL</sequence>
<keyword evidence="4" id="KW-1133">Transmembrane helix</keyword>
<keyword evidence="5" id="KW-1185">Reference proteome</keyword>
<dbReference type="Pfam" id="PF00057">
    <property type="entry name" value="Ldl_recept_a"/>
    <property type="match status" value="1"/>
</dbReference>
<dbReference type="PROSITE" id="PS50068">
    <property type="entry name" value="LDLRA_2"/>
    <property type="match status" value="1"/>
</dbReference>
<name>A0ABM0JEX5_APLCA</name>
<proteinExistence type="predicted"/>
<feature type="disulfide bond" evidence="2">
    <location>
        <begin position="1"/>
        <end position="19"/>
    </location>
</feature>